<dbReference type="Gene3D" id="3.30.1340.10">
    <property type="entry name" value="HPr-like"/>
    <property type="match status" value="1"/>
</dbReference>
<dbReference type="GO" id="GO:0005737">
    <property type="term" value="C:cytoplasm"/>
    <property type="evidence" value="ECO:0007669"/>
    <property type="project" value="UniProtKB-SubCell"/>
</dbReference>
<comment type="caution">
    <text evidence="5">The sequence shown here is derived from an EMBL/GenBank/DDBJ whole genome shotgun (WGS) entry which is preliminary data.</text>
</comment>
<dbReference type="Pfam" id="PF00381">
    <property type="entry name" value="PTS-HPr"/>
    <property type="match status" value="1"/>
</dbReference>
<dbReference type="AlphaFoldDB" id="A0A7W5AU54"/>
<evidence type="ECO:0000259" key="4">
    <source>
        <dbReference type="PROSITE" id="PS51350"/>
    </source>
</evidence>
<dbReference type="PANTHER" id="PTHR33705:SF2">
    <property type="entry name" value="PHOSPHOCARRIER PROTEIN NPR"/>
    <property type="match status" value="1"/>
</dbReference>
<dbReference type="PANTHER" id="PTHR33705">
    <property type="entry name" value="PHOSPHOCARRIER PROTEIN HPR"/>
    <property type="match status" value="1"/>
</dbReference>
<dbReference type="InterPro" id="IPR000032">
    <property type="entry name" value="HPr-like"/>
</dbReference>
<dbReference type="GO" id="GO:0009401">
    <property type="term" value="P:phosphoenolpyruvate-dependent sugar phosphotransferase system"/>
    <property type="evidence" value="ECO:0007669"/>
    <property type="project" value="UniProtKB-KW"/>
</dbReference>
<evidence type="ECO:0000313" key="5">
    <source>
        <dbReference type="EMBL" id="MBB3108186.1"/>
    </source>
</evidence>
<dbReference type="PROSITE" id="PS00589">
    <property type="entry name" value="PTS_HPR_SER"/>
    <property type="match status" value="1"/>
</dbReference>
<keyword evidence="6" id="KW-1185">Reference proteome</keyword>
<comment type="subcellular location">
    <subcellularLocation>
        <location evidence="1">Cytoplasm</location>
    </subcellularLocation>
</comment>
<organism evidence="5 6">
    <name type="scientific">Paenibacillus phyllosphaerae</name>
    <dbReference type="NCBI Taxonomy" id="274593"/>
    <lineage>
        <taxon>Bacteria</taxon>
        <taxon>Bacillati</taxon>
        <taxon>Bacillota</taxon>
        <taxon>Bacilli</taxon>
        <taxon>Bacillales</taxon>
        <taxon>Paenibacillaceae</taxon>
        <taxon>Paenibacillus</taxon>
    </lineage>
</organism>
<gene>
    <name evidence="5" type="ORF">FHS18_000214</name>
</gene>
<dbReference type="PROSITE" id="PS51350">
    <property type="entry name" value="PTS_HPR_DOM"/>
    <property type="match status" value="1"/>
</dbReference>
<dbReference type="InterPro" id="IPR050399">
    <property type="entry name" value="HPr"/>
</dbReference>
<evidence type="ECO:0000256" key="3">
    <source>
        <dbReference type="ARBA" id="ARBA00022683"/>
    </source>
</evidence>
<proteinExistence type="predicted"/>
<dbReference type="SUPFAM" id="SSF55594">
    <property type="entry name" value="HPr-like"/>
    <property type="match status" value="1"/>
</dbReference>
<dbReference type="CDD" id="cd00367">
    <property type="entry name" value="PTS-HPr_like"/>
    <property type="match status" value="1"/>
</dbReference>
<keyword evidence="3" id="KW-0598">Phosphotransferase system</keyword>
<evidence type="ECO:0000313" key="6">
    <source>
        <dbReference type="Proteomes" id="UP000570361"/>
    </source>
</evidence>
<dbReference type="Proteomes" id="UP000570361">
    <property type="component" value="Unassembled WGS sequence"/>
</dbReference>
<dbReference type="InterPro" id="IPR035895">
    <property type="entry name" value="HPr-like_sf"/>
</dbReference>
<dbReference type="NCBIfam" id="TIGR01003">
    <property type="entry name" value="PTS_HPr_family"/>
    <property type="match status" value="1"/>
</dbReference>
<evidence type="ECO:0000256" key="1">
    <source>
        <dbReference type="ARBA" id="ARBA00004496"/>
    </source>
</evidence>
<evidence type="ECO:0000256" key="2">
    <source>
        <dbReference type="ARBA" id="ARBA00022490"/>
    </source>
</evidence>
<sequence length="90" mass="9650">MVSRDLTLQNESGFHIYPAKQFTELASRYISSVSVTVKATSTTVDGKSILGLMTLGLSKGAQITVTVEGPDEAVALQNLSELIETKFGEE</sequence>
<dbReference type="RefSeq" id="WP_183596019.1">
    <property type="nucleotide sequence ID" value="NZ_JACHXK010000001.1"/>
</dbReference>
<dbReference type="PRINTS" id="PR00107">
    <property type="entry name" value="PHOSPHOCPHPR"/>
</dbReference>
<dbReference type="EMBL" id="JACHXK010000001">
    <property type="protein sequence ID" value="MBB3108186.1"/>
    <property type="molecule type" value="Genomic_DNA"/>
</dbReference>
<dbReference type="InterPro" id="IPR002114">
    <property type="entry name" value="PTS_HPr_Ser_P_site"/>
</dbReference>
<keyword evidence="2" id="KW-0963">Cytoplasm</keyword>
<protein>
    <submittedName>
        <fullName evidence="5">Phosphocarrier protein HPr/phosphocarrier protein</fullName>
    </submittedName>
</protein>
<reference evidence="5 6" key="1">
    <citation type="submission" date="2020-08" db="EMBL/GenBank/DDBJ databases">
        <title>Genomic Encyclopedia of Type Strains, Phase III (KMG-III): the genomes of soil and plant-associated and newly described type strains.</title>
        <authorList>
            <person name="Whitman W."/>
        </authorList>
    </citation>
    <scope>NUCLEOTIDE SEQUENCE [LARGE SCALE GENOMIC DNA]</scope>
    <source>
        <strain evidence="5 6">CECT 5862</strain>
    </source>
</reference>
<feature type="domain" description="HPr" evidence="4">
    <location>
        <begin position="1"/>
        <end position="90"/>
    </location>
</feature>
<name>A0A7W5AU54_9BACL</name>
<accession>A0A7W5AU54</accession>